<dbReference type="GO" id="GO:0016787">
    <property type="term" value="F:hydrolase activity"/>
    <property type="evidence" value="ECO:0007669"/>
    <property type="project" value="UniProtKB-KW"/>
</dbReference>
<dbReference type="RefSeq" id="WP_377936025.1">
    <property type="nucleotide sequence ID" value="NZ_JBHUEA010000025.1"/>
</dbReference>
<dbReference type="Proteomes" id="UP001597347">
    <property type="component" value="Unassembled WGS sequence"/>
</dbReference>
<evidence type="ECO:0000313" key="3">
    <source>
        <dbReference type="EMBL" id="MFD1722692.1"/>
    </source>
</evidence>
<sequence length="290" mass="30533">MSIEHLTLADGRVLEVSVLGPARGLPLVYHHGTPGGATPPRFLEREVTGRGLRLVSFSRPGYGDSTRRPDRAVAQVVEDTTQVLQHLKADRSLVAGWSGGGPHALACAALLPGVQAALVMAGVGPHSAADLDFYAGMGTDNLQEFGAARGGESALRAYLLEAGEQLSNTDAGGITNALSSLLPAVDREALSGEFGDDTAASFKEALRHGVEGWIDDDLAFIDEWGFAMDDIAVPVHLWQGELDKSVPADHATWLGAHVPGAKLRIVPGEGHMSLVQSGIGRMLDDLLRAK</sequence>
<evidence type="ECO:0000256" key="1">
    <source>
        <dbReference type="ARBA" id="ARBA00022801"/>
    </source>
</evidence>
<dbReference type="EMBL" id="JBHUEA010000025">
    <property type="protein sequence ID" value="MFD1722692.1"/>
    <property type="molecule type" value="Genomic_DNA"/>
</dbReference>
<dbReference type="PANTHER" id="PTHR43798:SF31">
    <property type="entry name" value="AB HYDROLASE SUPERFAMILY PROTEIN YCLE"/>
    <property type="match status" value="1"/>
</dbReference>
<keyword evidence="4" id="KW-1185">Reference proteome</keyword>
<reference evidence="4" key="1">
    <citation type="journal article" date="2019" name="Int. J. Syst. Evol. Microbiol.">
        <title>The Global Catalogue of Microorganisms (GCM) 10K type strain sequencing project: providing services to taxonomists for standard genome sequencing and annotation.</title>
        <authorList>
            <consortium name="The Broad Institute Genomics Platform"/>
            <consortium name="The Broad Institute Genome Sequencing Center for Infectious Disease"/>
            <person name="Wu L."/>
            <person name="Ma J."/>
        </authorList>
    </citation>
    <scope>NUCLEOTIDE SEQUENCE [LARGE SCALE GENOMIC DNA]</scope>
    <source>
        <strain evidence="4">CGMCC 1.12471</strain>
    </source>
</reference>
<dbReference type="SUPFAM" id="SSF53474">
    <property type="entry name" value="alpha/beta-Hydrolases"/>
    <property type="match status" value="1"/>
</dbReference>
<comment type="caution">
    <text evidence="3">The sequence shown here is derived from an EMBL/GenBank/DDBJ whole genome shotgun (WGS) entry which is preliminary data.</text>
</comment>
<protein>
    <submittedName>
        <fullName evidence="3">Alpha/beta fold hydrolase</fullName>
    </submittedName>
</protein>
<feature type="domain" description="AB hydrolase-1" evidence="2">
    <location>
        <begin position="28"/>
        <end position="275"/>
    </location>
</feature>
<gene>
    <name evidence="3" type="ORF">ACFSBI_14140</name>
</gene>
<name>A0ABW4LHX1_9MICO</name>
<dbReference type="Gene3D" id="3.40.50.1820">
    <property type="entry name" value="alpha/beta hydrolase"/>
    <property type="match status" value="1"/>
</dbReference>
<dbReference type="Pfam" id="PF12697">
    <property type="entry name" value="Abhydrolase_6"/>
    <property type="match status" value="1"/>
</dbReference>
<dbReference type="PANTHER" id="PTHR43798">
    <property type="entry name" value="MONOACYLGLYCEROL LIPASE"/>
    <property type="match status" value="1"/>
</dbReference>
<keyword evidence="1 3" id="KW-0378">Hydrolase</keyword>
<dbReference type="InterPro" id="IPR029058">
    <property type="entry name" value="AB_hydrolase_fold"/>
</dbReference>
<evidence type="ECO:0000313" key="4">
    <source>
        <dbReference type="Proteomes" id="UP001597347"/>
    </source>
</evidence>
<evidence type="ECO:0000259" key="2">
    <source>
        <dbReference type="Pfam" id="PF12697"/>
    </source>
</evidence>
<dbReference type="InterPro" id="IPR000073">
    <property type="entry name" value="AB_hydrolase_1"/>
</dbReference>
<accession>A0ABW4LHX1</accession>
<organism evidence="3 4">
    <name type="scientific">Amnibacterium endophyticum</name>
    <dbReference type="NCBI Taxonomy" id="2109337"/>
    <lineage>
        <taxon>Bacteria</taxon>
        <taxon>Bacillati</taxon>
        <taxon>Actinomycetota</taxon>
        <taxon>Actinomycetes</taxon>
        <taxon>Micrococcales</taxon>
        <taxon>Microbacteriaceae</taxon>
        <taxon>Amnibacterium</taxon>
    </lineage>
</organism>
<proteinExistence type="predicted"/>
<dbReference type="InterPro" id="IPR050266">
    <property type="entry name" value="AB_hydrolase_sf"/>
</dbReference>